<protein>
    <recommendedName>
        <fullName evidence="15">Coproporphyrinogen-III oxidase</fullName>
        <ecNumber evidence="15">1.3.98.3</ecNumber>
    </recommendedName>
</protein>
<evidence type="ECO:0000256" key="1">
    <source>
        <dbReference type="ARBA" id="ARBA00004496"/>
    </source>
</evidence>
<dbReference type="Proteomes" id="UP000291236">
    <property type="component" value="Chromosome"/>
</dbReference>
<feature type="binding site" evidence="17">
    <location>
        <position position="65"/>
    </location>
    <ligand>
        <name>[4Fe-4S] cluster</name>
        <dbReference type="ChEBI" id="CHEBI:49883"/>
        <note>4Fe-4S-S-AdoMet</note>
    </ligand>
</feature>
<dbReference type="OrthoDB" id="5288668at2"/>
<evidence type="ECO:0000313" key="20">
    <source>
        <dbReference type="Proteomes" id="UP000291236"/>
    </source>
</evidence>
<keyword evidence="5 15" id="KW-0004">4Fe-4S</keyword>
<evidence type="ECO:0000256" key="2">
    <source>
        <dbReference type="ARBA" id="ARBA00004785"/>
    </source>
</evidence>
<feature type="binding site" evidence="17">
    <location>
        <position position="68"/>
    </location>
    <ligand>
        <name>[4Fe-4S] cluster</name>
        <dbReference type="ChEBI" id="CHEBI:49883"/>
        <note>4Fe-4S-S-AdoMet</note>
    </ligand>
</feature>
<evidence type="ECO:0000256" key="9">
    <source>
        <dbReference type="ARBA" id="ARBA00023002"/>
    </source>
</evidence>
<dbReference type="GO" id="GO:0006782">
    <property type="term" value="P:protoporphyrinogen IX biosynthetic process"/>
    <property type="evidence" value="ECO:0007669"/>
    <property type="project" value="UniProtKB-UniPathway"/>
</dbReference>
<evidence type="ECO:0000256" key="13">
    <source>
        <dbReference type="ARBA" id="ARBA00024295"/>
    </source>
</evidence>
<evidence type="ECO:0000256" key="8">
    <source>
        <dbReference type="ARBA" id="ARBA00022723"/>
    </source>
</evidence>
<comment type="catalytic activity">
    <reaction evidence="14 15">
        <text>coproporphyrinogen III + 2 S-adenosyl-L-methionine = protoporphyrinogen IX + 2 5'-deoxyadenosine + 2 L-methionine + 2 CO2</text>
        <dbReference type="Rhea" id="RHEA:15425"/>
        <dbReference type="ChEBI" id="CHEBI:16526"/>
        <dbReference type="ChEBI" id="CHEBI:17319"/>
        <dbReference type="ChEBI" id="CHEBI:57307"/>
        <dbReference type="ChEBI" id="CHEBI:57309"/>
        <dbReference type="ChEBI" id="CHEBI:57844"/>
        <dbReference type="ChEBI" id="CHEBI:59789"/>
        <dbReference type="EC" id="1.3.98.3"/>
    </reaction>
</comment>
<feature type="binding site" evidence="16">
    <location>
        <position position="55"/>
    </location>
    <ligand>
        <name>S-adenosyl-L-methionine</name>
        <dbReference type="ChEBI" id="CHEBI:59789"/>
        <label>1</label>
    </ligand>
</feature>
<dbReference type="Gene3D" id="3.80.30.20">
    <property type="entry name" value="tm_1862 like domain"/>
    <property type="match status" value="1"/>
</dbReference>
<evidence type="ECO:0000256" key="4">
    <source>
        <dbReference type="ARBA" id="ARBA00011245"/>
    </source>
</evidence>
<dbReference type="RefSeq" id="WP_130605892.1">
    <property type="nucleotide sequence ID" value="NZ_AP019368.1"/>
</dbReference>
<sequence>MDINNNLFQKYDQPLPRYTSYPTYPHWEKKFSYDKFISLIDNYVDIKTNSQISIYIHLPFCEKLCHFCGCNKVITKNHKLELPYLQAVLKEWQIYKRILPKNIKIKELHLGGGTPTFFSPENLNYFLQNLFDGVEIENEHDFSVEAHPGVTTKSHLDILKSNGFNRLSLGVQDFNNEVQQIIGREQTEDDVKFCTEYAREIGFKSVNFDLIYGLPLQNVQTIKETFRIVAKLKPDRIAFYSYAHLPSIKPSQMKLDLSDRPLGLAKYEIYKTGYDILGKNGYIDLGYDHFALKSDSLYEAFTQKRLHRNFMGYTVQNTPTLIGLGVSAISDYNGFYVQNKKSIQEYLQSISLNKLEYEAGYCLNSIDRIMKNHILNLSCYRNTSLADDNIPNDVKEGILNNLLPLLSDDLIRIKNDILEVLPKGVPFLRNICACFDLNLQKNKIKNKFSQSV</sequence>
<comment type="subcellular location">
    <subcellularLocation>
        <location evidence="1 15">Cytoplasm</location>
    </subcellularLocation>
</comment>
<feature type="binding site" evidence="17">
    <location>
        <position position="61"/>
    </location>
    <ligand>
        <name>[4Fe-4S] cluster</name>
        <dbReference type="ChEBI" id="CHEBI:49883"/>
        <note>4Fe-4S-S-AdoMet</note>
    </ligand>
</feature>
<dbReference type="PIRSF" id="PIRSF000167">
    <property type="entry name" value="HemN"/>
    <property type="match status" value="1"/>
</dbReference>
<feature type="binding site" evidence="16">
    <location>
        <position position="172"/>
    </location>
    <ligand>
        <name>S-adenosyl-L-methionine</name>
        <dbReference type="ChEBI" id="CHEBI:59789"/>
        <label>2</label>
    </ligand>
</feature>
<evidence type="ECO:0000313" key="19">
    <source>
        <dbReference type="EMBL" id="BBH51909.1"/>
    </source>
</evidence>
<dbReference type="EMBL" id="AP019368">
    <property type="protein sequence ID" value="BBH51909.1"/>
    <property type="molecule type" value="Genomic_DNA"/>
</dbReference>
<comment type="cofactor">
    <cofactor evidence="15 17">
        <name>[4Fe-4S] cluster</name>
        <dbReference type="ChEBI" id="CHEBI:49883"/>
    </cofactor>
    <text evidence="15 17">Binds 1 [4Fe-4S] cluster. The cluster is coordinated with 3 cysteines and an exchangeable S-adenosyl-L-methionine.</text>
</comment>
<proteinExistence type="inferred from homology"/>
<comment type="subunit">
    <text evidence="4">Monomer.</text>
</comment>
<dbReference type="InterPro" id="IPR007197">
    <property type="entry name" value="rSAM"/>
</dbReference>
<dbReference type="AlphaFoldDB" id="A0A4P2VKS2"/>
<keyword evidence="6 15" id="KW-0963">Cytoplasm</keyword>
<comment type="function">
    <text evidence="13">Involved in the heme biosynthesis. Catalyzes the anaerobic oxidative decarboxylation of propionate groups of rings A and B of coproporphyrinogen III to yield the vinyl groups in protoporphyrinogen IX.</text>
</comment>
<evidence type="ECO:0000256" key="5">
    <source>
        <dbReference type="ARBA" id="ARBA00022485"/>
    </source>
</evidence>
<feature type="binding site" evidence="16">
    <location>
        <begin position="113"/>
        <end position="114"/>
    </location>
    <ligand>
        <name>S-adenosyl-L-methionine</name>
        <dbReference type="ChEBI" id="CHEBI:59789"/>
        <label>2</label>
    </ligand>
</feature>
<dbReference type="GO" id="GO:0051539">
    <property type="term" value="F:4 iron, 4 sulfur cluster binding"/>
    <property type="evidence" value="ECO:0007669"/>
    <property type="project" value="UniProtKB-KW"/>
</dbReference>
<evidence type="ECO:0000256" key="11">
    <source>
        <dbReference type="ARBA" id="ARBA00023014"/>
    </source>
</evidence>
<evidence type="ECO:0000256" key="17">
    <source>
        <dbReference type="PIRSR" id="PIRSR000167-2"/>
    </source>
</evidence>
<comment type="pathway">
    <text evidence="2 15">Porphyrin-containing compound metabolism; protoporphyrin-IX biosynthesis; protoporphyrinogen-IX from coproporphyrinogen-III (AdoMet route): step 1/1.</text>
</comment>
<evidence type="ECO:0000256" key="10">
    <source>
        <dbReference type="ARBA" id="ARBA00023004"/>
    </source>
</evidence>
<feature type="binding site" evidence="16">
    <location>
        <position position="145"/>
    </location>
    <ligand>
        <name>S-adenosyl-L-methionine</name>
        <dbReference type="ChEBI" id="CHEBI:59789"/>
        <label>1</label>
    </ligand>
</feature>
<dbReference type="GO" id="GO:0005737">
    <property type="term" value="C:cytoplasm"/>
    <property type="evidence" value="ECO:0007669"/>
    <property type="project" value="UniProtKB-SubCell"/>
</dbReference>
<dbReference type="InterPro" id="IPR034505">
    <property type="entry name" value="Coproporphyrinogen-III_oxidase"/>
</dbReference>
<dbReference type="SFLD" id="SFLDG01065">
    <property type="entry name" value="anaerobic_coproporphyrinogen-I"/>
    <property type="match status" value="1"/>
</dbReference>
<feature type="binding site" evidence="16">
    <location>
        <begin position="67"/>
        <end position="69"/>
    </location>
    <ligand>
        <name>S-adenosyl-L-methionine</name>
        <dbReference type="ChEBI" id="CHEBI:59789"/>
        <label>2</label>
    </ligand>
</feature>
<keyword evidence="11 15" id="KW-0411">Iron-sulfur</keyword>
<evidence type="ECO:0000256" key="14">
    <source>
        <dbReference type="ARBA" id="ARBA00048321"/>
    </source>
</evidence>
<dbReference type="InterPro" id="IPR058240">
    <property type="entry name" value="rSAM_sf"/>
</dbReference>
<dbReference type="InterPro" id="IPR006638">
    <property type="entry name" value="Elp3/MiaA/NifB-like_rSAM"/>
</dbReference>
<organism evidence="19 20">
    <name type="scientific">Fluviispira sanaruensis</name>
    <dbReference type="NCBI Taxonomy" id="2493639"/>
    <lineage>
        <taxon>Bacteria</taxon>
        <taxon>Pseudomonadati</taxon>
        <taxon>Bdellovibrionota</taxon>
        <taxon>Oligoflexia</taxon>
        <taxon>Silvanigrellales</taxon>
        <taxon>Silvanigrellaceae</taxon>
        <taxon>Fluviispira</taxon>
    </lineage>
</organism>
<dbReference type="PANTHER" id="PTHR13932">
    <property type="entry name" value="COPROPORPHYRINIGEN III OXIDASE"/>
    <property type="match status" value="1"/>
</dbReference>
<dbReference type="PROSITE" id="PS51918">
    <property type="entry name" value="RADICAL_SAM"/>
    <property type="match status" value="1"/>
</dbReference>
<dbReference type="PANTHER" id="PTHR13932:SF6">
    <property type="entry name" value="OXYGEN-INDEPENDENT COPROPORPHYRINOGEN III OXIDASE"/>
    <property type="match status" value="1"/>
</dbReference>
<dbReference type="InterPro" id="IPR004558">
    <property type="entry name" value="Coprogen_oxidase_HemN"/>
</dbReference>
<keyword evidence="12 15" id="KW-0627">Porphyrin biosynthesis</keyword>
<comment type="similarity">
    <text evidence="3 15">Belongs to the anaerobic coproporphyrinogen-III oxidase family.</text>
</comment>
<keyword evidence="8 15" id="KW-0479">Metal-binding</keyword>
<evidence type="ECO:0000256" key="12">
    <source>
        <dbReference type="ARBA" id="ARBA00023244"/>
    </source>
</evidence>
<evidence type="ECO:0000256" key="15">
    <source>
        <dbReference type="PIRNR" id="PIRNR000167"/>
    </source>
</evidence>
<feature type="domain" description="Radical SAM core" evidence="18">
    <location>
        <begin position="46"/>
        <end position="280"/>
    </location>
</feature>
<dbReference type="GO" id="GO:0051989">
    <property type="term" value="F:coproporphyrinogen dehydrogenase activity"/>
    <property type="evidence" value="ECO:0007669"/>
    <property type="project" value="UniProtKB-EC"/>
</dbReference>
<feature type="binding site" evidence="16">
    <location>
        <position position="329"/>
    </location>
    <ligand>
        <name>S-adenosyl-L-methionine</name>
        <dbReference type="ChEBI" id="CHEBI:59789"/>
        <label>1</label>
    </ligand>
</feature>
<keyword evidence="10 15" id="KW-0408">Iron</keyword>
<evidence type="ECO:0000256" key="3">
    <source>
        <dbReference type="ARBA" id="ARBA00005493"/>
    </source>
</evidence>
<dbReference type="GO" id="GO:0046872">
    <property type="term" value="F:metal ion binding"/>
    <property type="evidence" value="ECO:0007669"/>
    <property type="project" value="UniProtKB-KW"/>
</dbReference>
<feature type="binding site" evidence="16">
    <location>
        <position position="112"/>
    </location>
    <ligand>
        <name>S-adenosyl-L-methionine</name>
        <dbReference type="ChEBI" id="CHEBI:59789"/>
        <label>1</label>
    </ligand>
</feature>
<dbReference type="InterPro" id="IPR023404">
    <property type="entry name" value="rSAM_horseshoe"/>
</dbReference>
<gene>
    <name evidence="19" type="primary">hemN</name>
    <name evidence="19" type="ORF">JCM31447_03340</name>
</gene>
<dbReference type="Pfam" id="PF04055">
    <property type="entry name" value="Radical_SAM"/>
    <property type="match status" value="1"/>
</dbReference>
<dbReference type="SMART" id="SM00729">
    <property type="entry name" value="Elp3"/>
    <property type="match status" value="1"/>
</dbReference>
<evidence type="ECO:0000256" key="7">
    <source>
        <dbReference type="ARBA" id="ARBA00022691"/>
    </source>
</evidence>
<dbReference type="GO" id="GO:0004109">
    <property type="term" value="F:coproporphyrinogen oxidase activity"/>
    <property type="evidence" value="ECO:0007669"/>
    <property type="project" value="InterPro"/>
</dbReference>
<feature type="binding site" evidence="16">
    <location>
        <position position="184"/>
    </location>
    <ligand>
        <name>S-adenosyl-L-methionine</name>
        <dbReference type="ChEBI" id="CHEBI:59789"/>
        <label>2</label>
    </ligand>
</feature>
<reference evidence="19 20" key="1">
    <citation type="submission" date="2018-12" db="EMBL/GenBank/DDBJ databases">
        <title>Rubrispira sanarue gen. nov., sp., nov., a member of the order Silvanigrellales, isolated from a brackish lake in Hamamatsu Japan.</title>
        <authorList>
            <person name="Maejima Y."/>
            <person name="Iino T."/>
            <person name="Muraguchi Y."/>
            <person name="Fukuda K."/>
            <person name="Nojiri H."/>
            <person name="Ohkuma M."/>
            <person name="Moriuchi R."/>
            <person name="Dohra H."/>
            <person name="Kimbara K."/>
            <person name="Shintani M."/>
        </authorList>
    </citation>
    <scope>NUCLEOTIDE SEQUENCE [LARGE SCALE GENOMIC DNA]</scope>
    <source>
        <strain evidence="19 20">RF1110005</strain>
    </source>
</reference>
<keyword evidence="20" id="KW-1185">Reference proteome</keyword>
<dbReference type="UniPathway" id="UPA00251">
    <property type="reaction ID" value="UER00323"/>
</dbReference>
<name>A0A4P2VKS2_FLUSA</name>
<accession>A0A4P2VKS2</accession>
<keyword evidence="7 15" id="KW-0949">S-adenosyl-L-methionine</keyword>
<dbReference type="SFLD" id="SFLDS00029">
    <property type="entry name" value="Radical_SAM"/>
    <property type="match status" value="1"/>
</dbReference>
<dbReference type="EC" id="1.3.98.3" evidence="15"/>
<feature type="binding site" evidence="16">
    <location>
        <position position="243"/>
    </location>
    <ligand>
        <name>S-adenosyl-L-methionine</name>
        <dbReference type="ChEBI" id="CHEBI:59789"/>
        <label>2</label>
    </ligand>
</feature>
<keyword evidence="9 15" id="KW-0560">Oxidoreductase</keyword>
<feature type="binding site" evidence="16">
    <location>
        <position position="209"/>
    </location>
    <ligand>
        <name>S-adenosyl-L-methionine</name>
        <dbReference type="ChEBI" id="CHEBI:59789"/>
        <label>2</label>
    </ligand>
</feature>
<dbReference type="Gene3D" id="1.10.10.920">
    <property type="match status" value="1"/>
</dbReference>
<dbReference type="NCBIfam" id="TIGR00538">
    <property type="entry name" value="hemN"/>
    <property type="match status" value="1"/>
</dbReference>
<evidence type="ECO:0000256" key="16">
    <source>
        <dbReference type="PIRSR" id="PIRSR000167-1"/>
    </source>
</evidence>
<dbReference type="KEGG" id="sbf:JCM31447_03340"/>
<dbReference type="SUPFAM" id="SSF102114">
    <property type="entry name" value="Radical SAM enzymes"/>
    <property type="match status" value="1"/>
</dbReference>
<evidence type="ECO:0000256" key="6">
    <source>
        <dbReference type="ARBA" id="ARBA00022490"/>
    </source>
</evidence>
<evidence type="ECO:0000259" key="18">
    <source>
        <dbReference type="PROSITE" id="PS51918"/>
    </source>
</evidence>